<evidence type="ECO:0000256" key="1">
    <source>
        <dbReference type="SAM" id="Phobius"/>
    </source>
</evidence>
<reference evidence="2 3" key="1">
    <citation type="submission" date="2015-01" db="EMBL/GenBank/DDBJ databases">
        <title>Evolution of Trichinella species and genotypes.</title>
        <authorList>
            <person name="Korhonen P.K."/>
            <person name="Edoardo P."/>
            <person name="Giuseppe L.R."/>
            <person name="Gasser R.B."/>
        </authorList>
    </citation>
    <scope>NUCLEOTIDE SEQUENCE [LARGE SCALE GENOMIC DNA]</scope>
    <source>
        <strain evidence="2">ISS3</strain>
    </source>
</reference>
<keyword evidence="1" id="KW-1133">Transmembrane helix</keyword>
<dbReference type="EMBL" id="JYDH01000001">
    <property type="protein sequence ID" value="KRY43554.1"/>
    <property type="molecule type" value="Genomic_DNA"/>
</dbReference>
<keyword evidence="1" id="KW-0472">Membrane</keyword>
<proteinExistence type="predicted"/>
<comment type="caution">
    <text evidence="2">The sequence shown here is derived from an EMBL/GenBank/DDBJ whole genome shotgun (WGS) entry which is preliminary data.</text>
</comment>
<dbReference type="InParanoid" id="A0A0V1C340"/>
<feature type="transmembrane region" description="Helical" evidence="1">
    <location>
        <begin position="191"/>
        <end position="212"/>
    </location>
</feature>
<keyword evidence="3" id="KW-1185">Reference proteome</keyword>
<evidence type="ECO:0000313" key="3">
    <source>
        <dbReference type="Proteomes" id="UP000054776"/>
    </source>
</evidence>
<gene>
    <name evidence="2" type="ORF">T01_4408</name>
</gene>
<evidence type="ECO:0000313" key="2">
    <source>
        <dbReference type="EMBL" id="KRY43554.1"/>
    </source>
</evidence>
<dbReference type="AlphaFoldDB" id="A0A0V1C340"/>
<dbReference type="Proteomes" id="UP000054776">
    <property type="component" value="Unassembled WGS sequence"/>
</dbReference>
<keyword evidence="1" id="KW-0812">Transmembrane</keyword>
<accession>A0A0V1C340</accession>
<feature type="transmembrane region" description="Helical" evidence="1">
    <location>
        <begin position="160"/>
        <end position="179"/>
    </location>
</feature>
<protein>
    <submittedName>
        <fullName evidence="2">Uncharacterized protein</fullName>
    </submittedName>
</protein>
<sequence length="240" mass="28081">MTGNFYVREGKHTYHIRISFGIIRCASFFLFSQQSLPYASNLKNGFKRMNSAFIPQLLHELVDLLYYLPIVPSLSSISDTCLALLLMELWHVPFCKHWAVLNKNARHVEILLLLIRERRFWYKQLATLRFMVDFISDDGKFQSIAFLALRVIERYMFCTYSWYFVCILCNVPVVLYQIYGLHHRNKCQAIVIYMLILVMQFVLTAASSRLLVDRALSGCVIFLLRSSESVKHPLSQRSPH</sequence>
<organism evidence="2 3">
    <name type="scientific">Trichinella spiralis</name>
    <name type="common">Trichina worm</name>
    <dbReference type="NCBI Taxonomy" id="6334"/>
    <lineage>
        <taxon>Eukaryota</taxon>
        <taxon>Metazoa</taxon>
        <taxon>Ecdysozoa</taxon>
        <taxon>Nematoda</taxon>
        <taxon>Enoplea</taxon>
        <taxon>Dorylaimia</taxon>
        <taxon>Trichinellida</taxon>
        <taxon>Trichinellidae</taxon>
        <taxon>Trichinella</taxon>
    </lineage>
</organism>
<name>A0A0V1C340_TRISP</name>